<dbReference type="KEGG" id="bmic:BMR1_03g03710"/>
<sequence length="137" mass="15847">MRGNYLLSLLAPLAVICVIDSRKKLLDRSVMLKIREIADRTHMMSGAVSKNAFLISKVIDNLSSQLRYQSNTIVYDNLENRNKVFGILDSFLKIAKEDRYSRGPPQISEMRAELKLVQNEVKILRSELESVWHRRNN</sequence>
<keyword evidence="1" id="KW-0732">Signal</keyword>
<evidence type="ECO:0000256" key="1">
    <source>
        <dbReference type="SAM" id="SignalP"/>
    </source>
</evidence>
<name>A0A0K3APB8_BABMR</name>
<dbReference type="VEuPathDB" id="PiroplasmaDB:BMR1_03g03710"/>
<gene>
    <name evidence="2" type="ORF">BMR1_03g03710</name>
</gene>
<dbReference type="RefSeq" id="XP_012649353.1">
    <property type="nucleotide sequence ID" value="XM_012793899.1"/>
</dbReference>
<reference evidence="2 3" key="1">
    <citation type="journal article" date="2012" name="Nucleic Acids Res.">
        <title>Sequencing of the smallest Apicomplexan genome from the human pathogen Babesia microti.</title>
        <authorList>
            <person name="Cornillot E."/>
            <person name="Hadj-Kaddour K."/>
            <person name="Dassouli A."/>
            <person name="Noel B."/>
            <person name="Ranwez V."/>
            <person name="Vacherie B."/>
            <person name="Augagneur Y."/>
            <person name="Bres V."/>
            <person name="Duclos A."/>
            <person name="Randazzo S."/>
            <person name="Carcy B."/>
            <person name="Debierre-Grockiego F."/>
            <person name="Delbecq S."/>
            <person name="Moubri-Menage K."/>
            <person name="Shams-Eldin H."/>
            <person name="Usmani-Brown S."/>
            <person name="Bringaud F."/>
            <person name="Wincker P."/>
            <person name="Vivares C.P."/>
            <person name="Schwarz R.T."/>
            <person name="Schetters T.P."/>
            <person name="Krause P.J."/>
            <person name="Gorenflot A."/>
            <person name="Berry V."/>
            <person name="Barbe V."/>
            <person name="Ben Mamoun C."/>
        </authorList>
    </citation>
    <scope>NUCLEOTIDE SEQUENCE [LARGE SCALE GENOMIC DNA]</scope>
    <source>
        <strain evidence="2 3">RI</strain>
    </source>
</reference>
<organism evidence="2 3">
    <name type="scientific">Babesia microti (strain RI)</name>
    <dbReference type="NCBI Taxonomy" id="1133968"/>
    <lineage>
        <taxon>Eukaryota</taxon>
        <taxon>Sar</taxon>
        <taxon>Alveolata</taxon>
        <taxon>Apicomplexa</taxon>
        <taxon>Aconoidasida</taxon>
        <taxon>Piroplasmida</taxon>
        <taxon>Babesiidae</taxon>
        <taxon>Babesia</taxon>
    </lineage>
</organism>
<dbReference type="AlphaFoldDB" id="A0A0K3APB8"/>
<protein>
    <submittedName>
        <fullName evidence="2">Uncharacterized protein</fullName>
    </submittedName>
</protein>
<feature type="signal peptide" evidence="1">
    <location>
        <begin position="1"/>
        <end position="21"/>
    </location>
</feature>
<keyword evidence="3" id="KW-1185">Reference proteome</keyword>
<feature type="chain" id="PRO_5005493981" evidence="1">
    <location>
        <begin position="22"/>
        <end position="137"/>
    </location>
</feature>
<dbReference type="Proteomes" id="UP000002899">
    <property type="component" value="Chromosome III"/>
</dbReference>
<reference evidence="2 3" key="2">
    <citation type="journal article" date="2013" name="PLoS ONE">
        <title>Whole genome mapping and re-organization of the nuclear and mitochondrial genomes of Babesia microti isolates.</title>
        <authorList>
            <person name="Cornillot E."/>
            <person name="Dassouli A."/>
            <person name="Garg A."/>
            <person name="Pachikara N."/>
            <person name="Randazzo S."/>
            <person name="Depoix D."/>
            <person name="Carcy B."/>
            <person name="Delbecq S."/>
            <person name="Frutos R."/>
            <person name="Silva J.C."/>
            <person name="Sutton R."/>
            <person name="Krause P.J."/>
            <person name="Mamoun C.B."/>
        </authorList>
    </citation>
    <scope>NUCLEOTIDE SEQUENCE [LARGE SCALE GENOMIC DNA]</scope>
    <source>
        <strain evidence="2 3">RI</strain>
    </source>
</reference>
<dbReference type="EMBL" id="LN871598">
    <property type="protein sequence ID" value="CTQ41342.1"/>
    <property type="molecule type" value="Genomic_DNA"/>
</dbReference>
<evidence type="ECO:0000313" key="2">
    <source>
        <dbReference type="EMBL" id="CTQ41342.1"/>
    </source>
</evidence>
<accession>A0A0K3APB8</accession>
<proteinExistence type="predicted"/>
<dbReference type="GeneID" id="24425388"/>
<reference evidence="2 3" key="3">
    <citation type="journal article" date="2016" name="Sci. Rep.">
        <title>Genome-wide diversity and gene expression profiling of Babesia microti isolates identify polymorphic genes that mediate host-pathogen interactions.</title>
        <authorList>
            <person name="Silva J.C."/>
            <person name="Cornillot E."/>
            <person name="McCracken C."/>
            <person name="Usmani-Brown S."/>
            <person name="Dwivedi A."/>
            <person name="Ifeonu O.O."/>
            <person name="Crabtree J."/>
            <person name="Gotia H.T."/>
            <person name="Virji A.Z."/>
            <person name="Reynes C."/>
            <person name="Colinge J."/>
            <person name="Kumar V."/>
            <person name="Lawres L."/>
            <person name="Pazzi J.E."/>
            <person name="Pablo J.V."/>
            <person name="Hung C."/>
            <person name="Brancato J."/>
            <person name="Kumari P."/>
            <person name="Orvis J."/>
            <person name="Tretina K."/>
            <person name="Chibucos M."/>
            <person name="Ott S."/>
            <person name="Sadzewicz L."/>
            <person name="Sengamalay N."/>
            <person name="Shetty A.C."/>
            <person name="Su Q."/>
            <person name="Tallon L."/>
            <person name="Fraser C.M."/>
            <person name="Frutos R."/>
            <person name="Molina D.M."/>
            <person name="Krause P.J."/>
            <person name="Ben Mamoun C."/>
        </authorList>
    </citation>
    <scope>NUCLEOTIDE SEQUENCE [LARGE SCALE GENOMIC DNA]</scope>
    <source>
        <strain evidence="2 3">RI</strain>
    </source>
</reference>
<evidence type="ECO:0000313" key="3">
    <source>
        <dbReference type="Proteomes" id="UP000002899"/>
    </source>
</evidence>